<dbReference type="GO" id="GO:0004499">
    <property type="term" value="F:N,N-dimethylaniline monooxygenase activity"/>
    <property type="evidence" value="ECO:0007669"/>
    <property type="project" value="InterPro"/>
</dbReference>
<keyword evidence="3" id="KW-0274">FAD</keyword>
<dbReference type="OrthoDB" id="66881at2759"/>
<dbReference type="EMBL" id="MU004197">
    <property type="protein sequence ID" value="KAF2490170.1"/>
    <property type="molecule type" value="Genomic_DNA"/>
</dbReference>
<keyword evidence="2" id="KW-0285">Flavoprotein</keyword>
<dbReference type="InterPro" id="IPR036188">
    <property type="entry name" value="FAD/NAD-bd_sf"/>
</dbReference>
<keyword evidence="7" id="KW-1185">Reference proteome</keyword>
<keyword evidence="4" id="KW-0521">NADP</keyword>
<dbReference type="InterPro" id="IPR020946">
    <property type="entry name" value="Flavin_mOase-like"/>
</dbReference>
<evidence type="ECO:0000256" key="5">
    <source>
        <dbReference type="ARBA" id="ARBA00023002"/>
    </source>
</evidence>
<evidence type="ECO:0000313" key="6">
    <source>
        <dbReference type="EMBL" id="KAF2490170.1"/>
    </source>
</evidence>
<dbReference type="PANTHER" id="PTHR23023">
    <property type="entry name" value="DIMETHYLANILINE MONOOXYGENASE"/>
    <property type="match status" value="1"/>
</dbReference>
<protein>
    <submittedName>
        <fullName evidence="6">FAD/NAD(P)-binding domain-containing protein</fullName>
    </submittedName>
</protein>
<dbReference type="Gene3D" id="3.50.50.60">
    <property type="entry name" value="FAD/NAD(P)-binding domain"/>
    <property type="match status" value="3"/>
</dbReference>
<evidence type="ECO:0000256" key="4">
    <source>
        <dbReference type="ARBA" id="ARBA00022857"/>
    </source>
</evidence>
<accession>A0A6A6QDT9</accession>
<name>A0A6A6QDT9_9PEZI</name>
<sequence>MPKRVNPTEIAVIGSGAAGLAAATYLLAEGMKVTMYERNSLPGGIWTSRHPDSIYESAIYDNLSANVPRQLIEFSHWPWPPSEPAFPTSDRLSKYMMDYFLVLQARFSDTFETRFNATVTYVCRTGNVGRKWSVKYDDGTSPQMTADTDKFHGIVVATGAFDEKHEPNIPGLANFKARHPQVVSHSKDFKNPLEFRNKHVLIVGNAASGFDISRQILPLAKSVSVSTRTSRVDLFDSNITRRPEILQFKGGKKRAIYFHGNSIERDIDRVIFCTGFKYTLPFLYSRSRYKMDGQWHTQDSRMYEDGFSIPGLYKHLFHRYQGPKPRFKAQSAVIARVFAGRLKLPPNQDMERWENHMREDWECRVTRRLVSPETFHALPDPHDKEYILELQNLAKTATGADLLPPPTWTDSMQYARENRMRLRREHEMSMGGFQKLEECEEATMELGQ</sequence>
<evidence type="ECO:0000256" key="1">
    <source>
        <dbReference type="ARBA" id="ARBA00009183"/>
    </source>
</evidence>
<dbReference type="InterPro" id="IPR050346">
    <property type="entry name" value="FMO-like"/>
</dbReference>
<dbReference type="PRINTS" id="PR00370">
    <property type="entry name" value="FMOXYGENASE"/>
</dbReference>
<dbReference type="InterPro" id="IPR000960">
    <property type="entry name" value="Flavin_mOase"/>
</dbReference>
<comment type="similarity">
    <text evidence="1">Belongs to the FMO family.</text>
</comment>
<evidence type="ECO:0000313" key="7">
    <source>
        <dbReference type="Proteomes" id="UP000799750"/>
    </source>
</evidence>
<dbReference type="Proteomes" id="UP000799750">
    <property type="component" value="Unassembled WGS sequence"/>
</dbReference>
<dbReference type="AlphaFoldDB" id="A0A6A6QDT9"/>
<dbReference type="GO" id="GO:0050660">
    <property type="term" value="F:flavin adenine dinucleotide binding"/>
    <property type="evidence" value="ECO:0007669"/>
    <property type="project" value="InterPro"/>
</dbReference>
<organism evidence="6 7">
    <name type="scientific">Lophium mytilinum</name>
    <dbReference type="NCBI Taxonomy" id="390894"/>
    <lineage>
        <taxon>Eukaryota</taxon>
        <taxon>Fungi</taxon>
        <taxon>Dikarya</taxon>
        <taxon>Ascomycota</taxon>
        <taxon>Pezizomycotina</taxon>
        <taxon>Dothideomycetes</taxon>
        <taxon>Pleosporomycetidae</taxon>
        <taxon>Mytilinidiales</taxon>
        <taxon>Mytilinidiaceae</taxon>
        <taxon>Lophium</taxon>
    </lineage>
</organism>
<evidence type="ECO:0000256" key="2">
    <source>
        <dbReference type="ARBA" id="ARBA00022630"/>
    </source>
</evidence>
<gene>
    <name evidence="6" type="ORF">BU16DRAFT_543519</name>
</gene>
<proteinExistence type="inferred from homology"/>
<dbReference type="Pfam" id="PF00743">
    <property type="entry name" value="FMO-like"/>
    <property type="match status" value="1"/>
</dbReference>
<dbReference type="GO" id="GO:0050661">
    <property type="term" value="F:NADP binding"/>
    <property type="evidence" value="ECO:0007669"/>
    <property type="project" value="InterPro"/>
</dbReference>
<evidence type="ECO:0000256" key="3">
    <source>
        <dbReference type="ARBA" id="ARBA00022827"/>
    </source>
</evidence>
<keyword evidence="5" id="KW-0560">Oxidoreductase</keyword>
<reference evidence="6" key="1">
    <citation type="journal article" date="2020" name="Stud. Mycol.">
        <title>101 Dothideomycetes genomes: a test case for predicting lifestyles and emergence of pathogens.</title>
        <authorList>
            <person name="Haridas S."/>
            <person name="Albert R."/>
            <person name="Binder M."/>
            <person name="Bloem J."/>
            <person name="Labutti K."/>
            <person name="Salamov A."/>
            <person name="Andreopoulos B."/>
            <person name="Baker S."/>
            <person name="Barry K."/>
            <person name="Bills G."/>
            <person name="Bluhm B."/>
            <person name="Cannon C."/>
            <person name="Castanera R."/>
            <person name="Culley D."/>
            <person name="Daum C."/>
            <person name="Ezra D."/>
            <person name="Gonzalez J."/>
            <person name="Henrissat B."/>
            <person name="Kuo A."/>
            <person name="Liang C."/>
            <person name="Lipzen A."/>
            <person name="Lutzoni F."/>
            <person name="Magnuson J."/>
            <person name="Mondo S."/>
            <person name="Nolan M."/>
            <person name="Ohm R."/>
            <person name="Pangilinan J."/>
            <person name="Park H.-J."/>
            <person name="Ramirez L."/>
            <person name="Alfaro M."/>
            <person name="Sun H."/>
            <person name="Tritt A."/>
            <person name="Yoshinaga Y."/>
            <person name="Zwiers L.-H."/>
            <person name="Turgeon B."/>
            <person name="Goodwin S."/>
            <person name="Spatafora J."/>
            <person name="Crous P."/>
            <person name="Grigoriev I."/>
        </authorList>
    </citation>
    <scope>NUCLEOTIDE SEQUENCE</scope>
    <source>
        <strain evidence="6">CBS 269.34</strain>
    </source>
</reference>
<dbReference type="SUPFAM" id="SSF51905">
    <property type="entry name" value="FAD/NAD(P)-binding domain"/>
    <property type="match status" value="1"/>
</dbReference>